<dbReference type="InterPro" id="IPR036812">
    <property type="entry name" value="NAD(P)_OxRdtase_dom_sf"/>
</dbReference>
<feature type="region of interest" description="Disordered" evidence="1">
    <location>
        <begin position="1"/>
        <end position="33"/>
    </location>
</feature>
<dbReference type="PRINTS" id="PR00069">
    <property type="entry name" value="ALDKETRDTASE"/>
</dbReference>
<evidence type="ECO:0000313" key="3">
    <source>
        <dbReference type="EMBL" id="MYD90351.1"/>
    </source>
</evidence>
<dbReference type="Gene3D" id="3.20.20.100">
    <property type="entry name" value="NADP-dependent oxidoreductase domain"/>
    <property type="match status" value="1"/>
</dbReference>
<dbReference type="SUPFAM" id="SSF51430">
    <property type="entry name" value="NAD(P)-linked oxidoreductase"/>
    <property type="match status" value="1"/>
</dbReference>
<feature type="domain" description="NADP-dependent oxidoreductase" evidence="2">
    <location>
        <begin position="22"/>
        <end position="305"/>
    </location>
</feature>
<comment type="caution">
    <text evidence="3">The sequence shown here is derived from an EMBL/GenBank/DDBJ whole genome shotgun (WGS) entry which is preliminary data.</text>
</comment>
<dbReference type="InterPro" id="IPR020471">
    <property type="entry name" value="AKR"/>
</dbReference>
<reference evidence="3" key="1">
    <citation type="submission" date="2019-09" db="EMBL/GenBank/DDBJ databases">
        <title>Characterisation of the sponge microbiome using genome-centric metagenomics.</title>
        <authorList>
            <person name="Engelberts J.P."/>
            <person name="Robbins S.J."/>
            <person name="De Goeij J.M."/>
            <person name="Aranda M."/>
            <person name="Bell S.C."/>
            <person name="Webster N.S."/>
        </authorList>
    </citation>
    <scope>NUCLEOTIDE SEQUENCE</scope>
    <source>
        <strain evidence="3">SB0662_bin_9</strain>
    </source>
</reference>
<sequence length="324" mass="34899">MDRTSLGNLKLPSSVMGLGSGGHSRIGQSHGATPEESAAIVGRALELGVNHIDTATGYGTEGIVGAAVRGSGVSRSDLLIASKVSCHKDMVPVPWADYERAVHASLEATGLDYLDIYYVHGLYAEHVGHALETILPGLQGLKEQGLIRAAAISEHFNTDPSHQVLLDVVRTAPELVDVLMVGFNILNQSARRKLLPLCLEHGIGVTCMFAVRNAFSNPAVLARIVRDLIAAGEVDASEVDVDRPLDFVLRQGDAATLTEAAYRFCRWEPGIDVVLSGTGRMEHLEANAACLRRPALPAATTERLRRIFHRVDSVSGQDRPYRKS</sequence>
<proteinExistence type="predicted"/>
<gene>
    <name evidence="3" type="ORF">F4Y08_08460</name>
</gene>
<evidence type="ECO:0000259" key="2">
    <source>
        <dbReference type="Pfam" id="PF00248"/>
    </source>
</evidence>
<dbReference type="GO" id="GO:0016491">
    <property type="term" value="F:oxidoreductase activity"/>
    <property type="evidence" value="ECO:0007669"/>
    <property type="project" value="InterPro"/>
</dbReference>
<accession>A0A6B1DSY4</accession>
<protein>
    <submittedName>
        <fullName evidence="3">Aldo/keto reductase</fullName>
    </submittedName>
</protein>
<dbReference type="InterPro" id="IPR053135">
    <property type="entry name" value="AKR2_Oxidoreductase"/>
</dbReference>
<dbReference type="InterPro" id="IPR023210">
    <property type="entry name" value="NADP_OxRdtase_dom"/>
</dbReference>
<dbReference type="EMBL" id="VXPY01000058">
    <property type="protein sequence ID" value="MYD90351.1"/>
    <property type="molecule type" value="Genomic_DNA"/>
</dbReference>
<organism evidence="3">
    <name type="scientific">Caldilineaceae bacterium SB0662_bin_9</name>
    <dbReference type="NCBI Taxonomy" id="2605258"/>
    <lineage>
        <taxon>Bacteria</taxon>
        <taxon>Bacillati</taxon>
        <taxon>Chloroflexota</taxon>
        <taxon>Caldilineae</taxon>
        <taxon>Caldilineales</taxon>
        <taxon>Caldilineaceae</taxon>
    </lineage>
</organism>
<dbReference type="AlphaFoldDB" id="A0A6B1DSY4"/>
<dbReference type="Pfam" id="PF00248">
    <property type="entry name" value="Aldo_ket_red"/>
    <property type="match status" value="1"/>
</dbReference>
<dbReference type="PANTHER" id="PTHR43312:SF1">
    <property type="entry name" value="NADP-DEPENDENT OXIDOREDUCTASE DOMAIN-CONTAINING PROTEIN"/>
    <property type="match status" value="1"/>
</dbReference>
<dbReference type="PANTHER" id="PTHR43312">
    <property type="entry name" value="D-THREO-ALDOSE 1-DEHYDROGENASE"/>
    <property type="match status" value="1"/>
</dbReference>
<evidence type="ECO:0000256" key="1">
    <source>
        <dbReference type="SAM" id="MobiDB-lite"/>
    </source>
</evidence>
<name>A0A6B1DSY4_9CHLR</name>